<dbReference type="Gene3D" id="3.30.300.30">
    <property type="match status" value="1"/>
</dbReference>
<feature type="domain" description="AMP-binding enzyme C-terminal" evidence="3">
    <location>
        <begin position="557"/>
        <end position="640"/>
    </location>
</feature>
<dbReference type="Proteomes" id="UP000799764">
    <property type="component" value="Unassembled WGS sequence"/>
</dbReference>
<reference evidence="5" key="1">
    <citation type="journal article" date="2020" name="Stud. Mycol.">
        <title>101 Dothideomycetes genomes: a test case for predicting lifestyles and emergence of pathogens.</title>
        <authorList>
            <person name="Haridas S."/>
            <person name="Albert R."/>
            <person name="Binder M."/>
            <person name="Bloem J."/>
            <person name="Labutti K."/>
            <person name="Salamov A."/>
            <person name="Andreopoulos B."/>
            <person name="Baker S."/>
            <person name="Barry K."/>
            <person name="Bills G."/>
            <person name="Bluhm B."/>
            <person name="Cannon C."/>
            <person name="Castanera R."/>
            <person name="Culley D."/>
            <person name="Daum C."/>
            <person name="Ezra D."/>
            <person name="Gonzalez J."/>
            <person name="Henrissat B."/>
            <person name="Kuo A."/>
            <person name="Liang C."/>
            <person name="Lipzen A."/>
            <person name="Lutzoni F."/>
            <person name="Magnuson J."/>
            <person name="Mondo S."/>
            <person name="Nolan M."/>
            <person name="Ohm R."/>
            <person name="Pangilinan J."/>
            <person name="Park H.-J."/>
            <person name="Ramirez L."/>
            <person name="Alfaro M."/>
            <person name="Sun H."/>
            <person name="Tritt A."/>
            <person name="Yoshinaga Y."/>
            <person name="Zwiers L.-H."/>
            <person name="Turgeon B."/>
            <person name="Goodwin S."/>
            <person name="Spatafora J."/>
            <person name="Crous P."/>
            <person name="Grigoriev I."/>
        </authorList>
    </citation>
    <scope>NUCLEOTIDE SEQUENCE</scope>
    <source>
        <strain evidence="5">CBS 690.94</strain>
    </source>
</reference>
<keyword evidence="5" id="KW-0436">Ligase</keyword>
<evidence type="ECO:0000259" key="2">
    <source>
        <dbReference type="Pfam" id="PF00501"/>
    </source>
</evidence>
<dbReference type="InterPro" id="IPR032387">
    <property type="entry name" value="ACAS_N"/>
</dbReference>
<evidence type="ECO:0000256" key="1">
    <source>
        <dbReference type="ARBA" id="ARBA00006432"/>
    </source>
</evidence>
<dbReference type="InterPro" id="IPR000873">
    <property type="entry name" value="AMP-dep_synth/lig_dom"/>
</dbReference>
<dbReference type="EMBL" id="MU001499">
    <property type="protein sequence ID" value="KAF2445698.1"/>
    <property type="molecule type" value="Genomic_DNA"/>
</dbReference>
<keyword evidence="6" id="KW-1185">Reference proteome</keyword>
<protein>
    <submittedName>
        <fullName evidence="5">Acyl-CoA synthetase/AMP-acid ligase-like protein</fullName>
    </submittedName>
</protein>
<dbReference type="OrthoDB" id="1706066at2759"/>
<feature type="domain" description="AMP-dependent synthetase/ligase" evidence="2">
    <location>
        <begin position="77"/>
        <end position="487"/>
    </location>
</feature>
<dbReference type="Pfam" id="PF16177">
    <property type="entry name" value="ACAS_N"/>
    <property type="match status" value="1"/>
</dbReference>
<evidence type="ECO:0000313" key="6">
    <source>
        <dbReference type="Proteomes" id="UP000799764"/>
    </source>
</evidence>
<dbReference type="InterPro" id="IPR025110">
    <property type="entry name" value="AMP-bd_C"/>
</dbReference>
<name>A0A9P4PM66_9PLEO</name>
<proteinExistence type="inferred from homology"/>
<gene>
    <name evidence="5" type="ORF">P171DRAFT_271321</name>
</gene>
<dbReference type="PROSITE" id="PS00455">
    <property type="entry name" value="AMP_BINDING"/>
    <property type="match status" value="1"/>
</dbReference>
<dbReference type="PANTHER" id="PTHR43347">
    <property type="entry name" value="ACYL-COA SYNTHETASE"/>
    <property type="match status" value="1"/>
</dbReference>
<dbReference type="AlphaFoldDB" id="A0A9P4PM66"/>
<dbReference type="GO" id="GO:0050218">
    <property type="term" value="F:propionate-CoA ligase activity"/>
    <property type="evidence" value="ECO:0007669"/>
    <property type="project" value="TreeGrafter"/>
</dbReference>
<dbReference type="Gene3D" id="3.40.50.12780">
    <property type="entry name" value="N-terminal domain of ligase-like"/>
    <property type="match status" value="1"/>
</dbReference>
<evidence type="ECO:0000313" key="5">
    <source>
        <dbReference type="EMBL" id="KAF2445698.1"/>
    </source>
</evidence>
<dbReference type="Pfam" id="PF00501">
    <property type="entry name" value="AMP-binding"/>
    <property type="match status" value="1"/>
</dbReference>
<feature type="domain" description="Acetyl-coenzyme A synthetase N-terminal" evidence="4">
    <location>
        <begin position="8"/>
        <end position="69"/>
    </location>
</feature>
<comment type="similarity">
    <text evidence="1">Belongs to the ATP-dependent AMP-binding enzyme family.</text>
</comment>
<dbReference type="Pfam" id="PF13193">
    <property type="entry name" value="AMP-binding_C"/>
    <property type="match status" value="1"/>
</dbReference>
<dbReference type="PANTHER" id="PTHR43347:SF3">
    <property type="entry name" value="ACYL-COA SYNTHETASE SHORT-CHAIN FAMILY MEMBER 3, MITOCHONDRIAL"/>
    <property type="match status" value="1"/>
</dbReference>
<accession>A0A9P4PM66</accession>
<comment type="caution">
    <text evidence="5">The sequence shown here is derived from an EMBL/GenBank/DDBJ whole genome shotgun (WGS) entry which is preliminary data.</text>
</comment>
<evidence type="ECO:0000259" key="4">
    <source>
        <dbReference type="Pfam" id="PF16177"/>
    </source>
</evidence>
<organism evidence="5 6">
    <name type="scientific">Karstenula rhodostoma CBS 690.94</name>
    <dbReference type="NCBI Taxonomy" id="1392251"/>
    <lineage>
        <taxon>Eukaryota</taxon>
        <taxon>Fungi</taxon>
        <taxon>Dikarya</taxon>
        <taxon>Ascomycota</taxon>
        <taxon>Pezizomycotina</taxon>
        <taxon>Dothideomycetes</taxon>
        <taxon>Pleosporomycetidae</taxon>
        <taxon>Pleosporales</taxon>
        <taxon>Massarineae</taxon>
        <taxon>Didymosphaeriaceae</taxon>
        <taxon>Karstenula</taxon>
    </lineage>
</organism>
<dbReference type="InterPro" id="IPR020845">
    <property type="entry name" value="AMP-binding_CS"/>
</dbReference>
<dbReference type="InterPro" id="IPR045851">
    <property type="entry name" value="AMP-bd_C_sf"/>
</dbReference>
<dbReference type="InterPro" id="IPR042099">
    <property type="entry name" value="ANL_N_sf"/>
</dbReference>
<sequence length="702" mass="77174">MVSKHAQDRVYSQANTNPDDFWGTHAKNVHWHKKPEKTIQKSKKTLKDGVSHDHWTWFPGGEISTTFNCVDRHVRDGKGNNTAIYWDSPVTGAKEQFTYNQLLVEVETLAGVLREEGVKQGDVVLIYMPMIPAALFAMLAIARLGAIHAVVFGGFAPAALAQRIDASRPKAIMTASCGIDGSKAPSGYKKMIEEAVDRSTFKPYKTIIWQRDDLRWDPVLKESGQRNWQRLVKSARNRGLKADAVPVKSEDGLYIIYTSGTTGLPKGVVRTAGGHAVGLNFSIKYLFGIHGPGDVMFTASDIGWVVGHSYIVYAPLLIGATTVLFEGKPVGTPDASTFWRMIEEYKVTTMFTAPTALRAIRREDGENEFFEKTYGERGGLRSLRALFLAGERSEPSIVEMYQKLLKKHCAEGALVVDNWWSSESGSPISGVALSATAGEDFATQQREGPLPIKPGSAGKPMPGFDVQVVDDEGHPVERGQMGNVVMSIPLAPTAFTTLWGDEDRFYRSYLKRFDGRWVDTGDAGMMDNDGYTCPVSIMSRSDDLLNVAAHRFSTGAIEQVITSHPSIAEAAVVGIPDQLKGQLPFAFITLSTHEHPDAAVPEDRLYQEVQKLVRDEIGAIASLGGMIQGRGMIPKTRSGKTLRRVLRELIENATHEQLDKEVGVPSTIEDQEAVEVARAKVKEYFGLKGKGLHMPAEARAKL</sequence>
<dbReference type="SUPFAM" id="SSF56801">
    <property type="entry name" value="Acetyl-CoA synthetase-like"/>
    <property type="match status" value="1"/>
</dbReference>
<evidence type="ECO:0000259" key="3">
    <source>
        <dbReference type="Pfam" id="PF13193"/>
    </source>
</evidence>